<comment type="cofactor">
    <cofactor evidence="3">
        <name>Mg(2+)</name>
        <dbReference type="ChEBI" id="CHEBI:18420"/>
    </cofactor>
</comment>
<keyword evidence="2 3" id="KW-0456">Lyase</keyword>
<feature type="binding site" evidence="3">
    <location>
        <position position="57"/>
    </location>
    <ligand>
        <name>Mg(2+)</name>
        <dbReference type="ChEBI" id="CHEBI:18420"/>
    </ligand>
</feature>
<dbReference type="PIRSF" id="PIRSF000370">
    <property type="entry name" value="QueE"/>
    <property type="match status" value="1"/>
</dbReference>
<feature type="binding site" evidence="3">
    <location>
        <position position="28"/>
    </location>
    <ligand>
        <name>substrate</name>
    </ligand>
</feature>
<keyword evidence="3" id="KW-0408">Iron</keyword>
<dbReference type="GO" id="GO:0016840">
    <property type="term" value="F:carbon-nitrogen lyase activity"/>
    <property type="evidence" value="ECO:0007669"/>
    <property type="project" value="UniProtKB-UniRule"/>
</dbReference>
<keyword evidence="1 3" id="KW-0004">4Fe-4S</keyword>
<dbReference type="InterPro" id="IPR058240">
    <property type="entry name" value="rSAM_sf"/>
</dbReference>
<dbReference type="SUPFAM" id="SSF102114">
    <property type="entry name" value="Radical SAM enzymes"/>
    <property type="match status" value="1"/>
</dbReference>
<dbReference type="Gene3D" id="3.20.20.70">
    <property type="entry name" value="Aldolase class I"/>
    <property type="match status" value="1"/>
</dbReference>
<keyword evidence="5" id="KW-1185">Reference proteome</keyword>
<reference evidence="5" key="1">
    <citation type="submission" date="2016-09" db="EMBL/GenBank/DDBJ databases">
        <title>Comparative genomics of the Campylobacter concisus group.</title>
        <authorList>
            <person name="Miller W.G."/>
            <person name="Yee E."/>
            <person name="Chapman M.H."/>
            <person name="Huynh S."/>
            <person name="Bono J.L."/>
            <person name="On S.L.W."/>
            <person name="StLeger J."/>
            <person name="Foster G."/>
            <person name="Parker C.T."/>
        </authorList>
    </citation>
    <scope>NUCLEOTIDE SEQUENCE [LARGE SCALE GENOMIC DNA]</scope>
    <source>
        <strain evidence="5">RM18021</strain>
    </source>
</reference>
<keyword evidence="3" id="KW-0479">Metal-binding</keyword>
<comment type="cofactor">
    <cofactor evidence="3">
        <name>S-adenosyl-L-methionine</name>
        <dbReference type="ChEBI" id="CHEBI:59789"/>
    </cofactor>
    <text evidence="3">Binds 1 S-adenosyl-L-methionine per subunit.</text>
</comment>
<dbReference type="GO" id="GO:0051539">
    <property type="term" value="F:4 iron, 4 sulfur cluster binding"/>
    <property type="evidence" value="ECO:0007669"/>
    <property type="project" value="UniProtKB-UniRule"/>
</dbReference>
<keyword evidence="3" id="KW-0949">S-adenosyl-L-methionine</keyword>
<feature type="binding site" evidence="3">
    <location>
        <position position="36"/>
    </location>
    <ligand>
        <name>[4Fe-4S] cluster</name>
        <dbReference type="ChEBI" id="CHEBI:49883"/>
        <note>4Fe-4S-S-AdoMet</note>
    </ligand>
</feature>
<dbReference type="Pfam" id="PF13353">
    <property type="entry name" value="Fer4_12"/>
    <property type="match status" value="1"/>
</dbReference>
<name>A0A1S6U8A5_9BACT</name>
<comment type="similarity">
    <text evidence="3">Belongs to the radical SAM superfamily. 7-carboxy-7-deazaguanine synthase family.</text>
</comment>
<dbReference type="GO" id="GO:1904047">
    <property type="term" value="F:S-adenosyl-L-methionine binding"/>
    <property type="evidence" value="ECO:0007669"/>
    <property type="project" value="UniProtKB-UniRule"/>
</dbReference>
<dbReference type="UniPathway" id="UPA00391"/>
<dbReference type="InterPro" id="IPR013785">
    <property type="entry name" value="Aldolase_TIM"/>
</dbReference>
<evidence type="ECO:0000313" key="4">
    <source>
        <dbReference type="EMBL" id="AQW87943.1"/>
    </source>
</evidence>
<dbReference type="EMBL" id="CP017258">
    <property type="protein sequence ID" value="AQW87943.1"/>
    <property type="molecule type" value="Genomic_DNA"/>
</dbReference>
<dbReference type="InterPro" id="IPR024924">
    <property type="entry name" value="7-CO-7-deazaguanine_synth-like"/>
</dbReference>
<accession>A0A1S6U8A5</accession>
<feature type="binding site" evidence="3">
    <location>
        <position position="99"/>
    </location>
    <ligand>
        <name>S-adenosyl-L-methionine</name>
        <dbReference type="ChEBI" id="CHEBI:59789"/>
    </ligand>
</feature>
<feature type="binding site" evidence="3">
    <location>
        <begin position="13"/>
        <end position="15"/>
    </location>
    <ligand>
        <name>substrate</name>
    </ligand>
</feature>
<keyword evidence="3" id="KW-0411">Iron-sulfur</keyword>
<dbReference type="CDD" id="cd01335">
    <property type="entry name" value="Radical_SAM"/>
    <property type="match status" value="1"/>
</dbReference>
<comment type="function">
    <text evidence="3">Catalyzes the complex heterocyclic radical-mediated conversion of 6-carboxy-5,6,7,8-tetrahydropterin (CPH4) to 7-carboxy-7-deazaguanine (CDG), a step common to the biosynthetic pathways of all 7-deazapurine-containing compounds.</text>
</comment>
<comment type="caution">
    <text evidence="3">Lacks conserved residue(s) required for the propagation of feature annotation.</text>
</comment>
<proteinExistence type="inferred from homology"/>
<protein>
    <recommendedName>
        <fullName evidence="3">7-carboxy-7-deazaguanine synthase</fullName>
        <shortName evidence="3">CDG synthase</shortName>
        <ecNumber evidence="3">4.3.99.3</ecNumber>
    </recommendedName>
    <alternativeName>
        <fullName evidence="3">Queuosine biosynthesis protein QueE</fullName>
    </alternativeName>
</protein>
<comment type="catalytic activity">
    <reaction evidence="3">
        <text>6-carboxy-5,6,7,8-tetrahydropterin + H(+) = 7-carboxy-7-carbaguanine + NH4(+)</text>
        <dbReference type="Rhea" id="RHEA:27974"/>
        <dbReference type="ChEBI" id="CHEBI:15378"/>
        <dbReference type="ChEBI" id="CHEBI:28938"/>
        <dbReference type="ChEBI" id="CHEBI:61032"/>
        <dbReference type="ChEBI" id="CHEBI:61036"/>
        <dbReference type="EC" id="4.3.99.3"/>
    </reaction>
</comment>
<evidence type="ECO:0000313" key="5">
    <source>
        <dbReference type="Proteomes" id="UP000190868"/>
    </source>
</evidence>
<dbReference type="PANTHER" id="PTHR42836:SF1">
    <property type="entry name" value="7-CARBOXY-7-DEAZAGUANINE SYNTHASE"/>
    <property type="match status" value="1"/>
</dbReference>
<evidence type="ECO:0000256" key="2">
    <source>
        <dbReference type="ARBA" id="ARBA00023239"/>
    </source>
</evidence>
<evidence type="ECO:0000256" key="1">
    <source>
        <dbReference type="ARBA" id="ARBA00022485"/>
    </source>
</evidence>
<comment type="pathway">
    <text evidence="3">Purine metabolism; 7-cyano-7-deazaguanine biosynthesis.</text>
</comment>
<comment type="subunit">
    <text evidence="3">Homodimer.</text>
</comment>
<dbReference type="GO" id="GO:0000287">
    <property type="term" value="F:magnesium ion binding"/>
    <property type="evidence" value="ECO:0007669"/>
    <property type="project" value="UniProtKB-UniRule"/>
</dbReference>
<keyword evidence="3" id="KW-0671">Queuosine biosynthesis</keyword>
<dbReference type="HAMAP" id="MF_00917">
    <property type="entry name" value="QueE"/>
    <property type="match status" value="1"/>
</dbReference>
<feature type="binding site" evidence="3">
    <location>
        <position position="32"/>
    </location>
    <ligand>
        <name>[4Fe-4S] cluster</name>
        <dbReference type="ChEBI" id="CHEBI:49883"/>
        <note>4Fe-4S-S-AdoMet</note>
    </ligand>
</feature>
<organism evidence="4 5">
    <name type="scientific">Campylobacter pinnipediorum subsp. caledonicus</name>
    <dbReference type="NCBI Taxonomy" id="1874362"/>
    <lineage>
        <taxon>Bacteria</taxon>
        <taxon>Pseudomonadati</taxon>
        <taxon>Campylobacterota</taxon>
        <taxon>Epsilonproteobacteria</taxon>
        <taxon>Campylobacterales</taxon>
        <taxon>Campylobacteraceae</taxon>
        <taxon>Campylobacter</taxon>
    </lineage>
</organism>
<dbReference type="PANTHER" id="PTHR42836">
    <property type="entry name" value="7-CARBOXY-7-DEAZAGUANINE SYNTHASE"/>
    <property type="match status" value="1"/>
</dbReference>
<feature type="binding site" evidence="3">
    <location>
        <begin position="150"/>
        <end position="152"/>
    </location>
    <ligand>
        <name>S-adenosyl-L-methionine</name>
        <dbReference type="ChEBI" id="CHEBI:59789"/>
    </ligand>
</feature>
<feature type="binding site" evidence="3">
    <location>
        <position position="55"/>
    </location>
    <ligand>
        <name>[4Fe-4S] cluster</name>
        <dbReference type="ChEBI" id="CHEBI:49883"/>
        <note>4Fe-4S-S-AdoMet</note>
    </ligand>
</feature>
<dbReference type="EC" id="4.3.99.3" evidence="3"/>
<feature type="binding site" evidence="3">
    <location>
        <position position="97"/>
    </location>
    <ligand>
        <name>substrate</name>
    </ligand>
</feature>
<dbReference type="GO" id="GO:0008616">
    <property type="term" value="P:tRNA queuosine(34) biosynthetic process"/>
    <property type="evidence" value="ECO:0007669"/>
    <property type="project" value="UniProtKB-UniRule"/>
</dbReference>
<dbReference type="Proteomes" id="UP000190868">
    <property type="component" value="Chromosome"/>
</dbReference>
<gene>
    <name evidence="3 4" type="primary">queE</name>
    <name evidence="4" type="ORF">CPIN18021_1144</name>
</gene>
<sequence length="251" mass="28725">MASLSLVEEFISIQGEGKYQGHLAIFLRFFGCNLNCYGFDVKQISNKTGDTLIGCDTIRAVFTSHFDATQIQTEDEILNLVNARIKGLKKLPMIVITGGEPLLHHKNKIFINLVSKLINSGFKIQFETNSSIFVDFEKFPIYKKCSFAMSVKLKNSGEKYEKRINKEAIKAICENSYDSFYKFVILGKDKELDEINDILKIYNQDVWCMPMGSNKIELEKNALNVANFAIKNGFNYSDRMHIRIWDNKEGV</sequence>
<evidence type="ECO:0000256" key="3">
    <source>
        <dbReference type="HAMAP-Rule" id="MF_00917"/>
    </source>
</evidence>
<comment type="cofactor">
    <cofactor evidence="3">
        <name>[4Fe-4S] cluster</name>
        <dbReference type="ChEBI" id="CHEBI:49883"/>
    </cofactor>
    <text evidence="3">Binds 1 [4Fe-4S] cluster. The cluster is coordinated with 3 cysteines and an exchangeable S-adenosyl-L-methionine.</text>
</comment>
<dbReference type="KEGG" id="cpin:CPIN18020_1095"/>
<dbReference type="AlphaFoldDB" id="A0A1S6U8A5"/>
<keyword evidence="3" id="KW-0460">Magnesium</keyword>